<organism evidence="2 3">
    <name type="scientific">Bombilactobacillus apium</name>
    <dbReference type="NCBI Taxonomy" id="2675299"/>
    <lineage>
        <taxon>Bacteria</taxon>
        <taxon>Bacillati</taxon>
        <taxon>Bacillota</taxon>
        <taxon>Bacilli</taxon>
        <taxon>Lactobacillales</taxon>
        <taxon>Lactobacillaceae</taxon>
        <taxon>Bombilactobacillus</taxon>
    </lineage>
</organism>
<dbReference type="InterPro" id="IPR010380">
    <property type="entry name" value="DUF975"/>
</dbReference>
<accession>A0A850R0A8</accession>
<feature type="transmembrane region" description="Helical" evidence="1">
    <location>
        <begin position="52"/>
        <end position="74"/>
    </location>
</feature>
<proteinExistence type="predicted"/>
<evidence type="ECO:0000313" key="2">
    <source>
        <dbReference type="EMBL" id="NVY96363.1"/>
    </source>
</evidence>
<gene>
    <name evidence="2" type="ORF">HU830_04145</name>
</gene>
<dbReference type="Proteomes" id="UP000563523">
    <property type="component" value="Unassembled WGS sequence"/>
</dbReference>
<keyword evidence="3" id="KW-1185">Reference proteome</keyword>
<feature type="transmembrane region" description="Helical" evidence="1">
    <location>
        <begin position="86"/>
        <end position="108"/>
    </location>
</feature>
<evidence type="ECO:0000313" key="3">
    <source>
        <dbReference type="Proteomes" id="UP000563523"/>
    </source>
</evidence>
<name>A0A850R0A8_9LACO</name>
<protein>
    <submittedName>
        <fullName evidence="2">DUF975 family protein</fullName>
    </submittedName>
</protein>
<keyword evidence="1" id="KW-1133">Transmembrane helix</keyword>
<dbReference type="AlphaFoldDB" id="A0A850R0A8"/>
<keyword evidence="1" id="KW-0472">Membrane</keyword>
<feature type="transmembrane region" description="Helical" evidence="1">
    <location>
        <begin position="166"/>
        <end position="192"/>
    </location>
</feature>
<dbReference type="EMBL" id="JABZEC010000003">
    <property type="protein sequence ID" value="NVY96363.1"/>
    <property type="molecule type" value="Genomic_DNA"/>
</dbReference>
<keyword evidence="1" id="KW-0812">Transmembrane</keyword>
<dbReference type="PANTHER" id="PTHR40076">
    <property type="entry name" value="MEMBRANE PROTEIN-RELATED"/>
    <property type="match status" value="1"/>
</dbReference>
<dbReference type="PANTHER" id="PTHR40076:SF1">
    <property type="entry name" value="MEMBRANE PROTEIN"/>
    <property type="match status" value="1"/>
</dbReference>
<feature type="transmembrane region" description="Helical" evidence="1">
    <location>
        <begin position="114"/>
        <end position="135"/>
    </location>
</feature>
<comment type="caution">
    <text evidence="2">The sequence shown here is derived from an EMBL/GenBank/DDBJ whole genome shotgun (WGS) entry which is preliminary data.</text>
</comment>
<reference evidence="2 3" key="1">
    <citation type="submission" date="2020-06" db="EMBL/GenBank/DDBJ databases">
        <authorList>
            <person name="Kang J."/>
        </authorList>
    </citation>
    <scope>NUCLEOTIDE SEQUENCE [LARGE SCALE GENOMIC DNA]</scope>
    <source>
        <strain evidence="2 3">DCY120</strain>
    </source>
</reference>
<sequence length="212" mass="24648">MLLVMGAFWFLSNFVSQVVGDDSSLANSANFDQIYAQVLRAVTNNPQFNLNVAQFSLAYLLVTTGVSFAVLSWLRRSRLERPLQASLQVFSGLFFWRVLFLALVYLAIEQIGFALIYIVVFYFTYSFRLTFFVLYDASAKGKLAWRQIFKPLMQSWQLMRGQRWQLFCLDISFLGWELLNFFTLGLLTIFIAPYRVLTYALFYENTVTRGKD</sequence>
<evidence type="ECO:0000256" key="1">
    <source>
        <dbReference type="SAM" id="Phobius"/>
    </source>
</evidence>
<dbReference type="Pfam" id="PF06161">
    <property type="entry name" value="DUF975"/>
    <property type="match status" value="1"/>
</dbReference>